<dbReference type="Proteomes" id="UP000694892">
    <property type="component" value="Chromosome 2L"/>
</dbReference>
<dbReference type="OMA" id="CFQGAHS"/>
<proteinExistence type="predicted"/>
<reference evidence="2" key="1">
    <citation type="journal article" date="2016" name="Nature">
        <title>Genome evolution in the allotetraploid frog Xenopus laevis.</title>
        <authorList>
            <person name="Session A.M."/>
            <person name="Uno Y."/>
            <person name="Kwon T."/>
            <person name="Chapman J.A."/>
            <person name="Toyoda A."/>
            <person name="Takahashi S."/>
            <person name="Fukui A."/>
            <person name="Hikosaka A."/>
            <person name="Suzuki A."/>
            <person name="Kondo M."/>
            <person name="van Heeringen S.J."/>
            <person name="Quigley I."/>
            <person name="Heinz S."/>
            <person name="Ogino H."/>
            <person name="Ochi H."/>
            <person name="Hellsten U."/>
            <person name="Lyons J.B."/>
            <person name="Simakov O."/>
            <person name="Putnam N."/>
            <person name="Stites J."/>
            <person name="Kuroki Y."/>
            <person name="Tanaka T."/>
            <person name="Michiue T."/>
            <person name="Watanabe M."/>
            <person name="Bogdanovic O."/>
            <person name="Lister R."/>
            <person name="Georgiou G."/>
            <person name="Paranjpe S.S."/>
            <person name="van Kruijsbergen I."/>
            <person name="Shu S."/>
            <person name="Carlson J."/>
            <person name="Kinoshita T."/>
            <person name="Ohta Y."/>
            <person name="Mawaribuchi S."/>
            <person name="Jenkins J."/>
            <person name="Grimwood J."/>
            <person name="Schmutz J."/>
            <person name="Mitros T."/>
            <person name="Mozaffari S.V."/>
            <person name="Suzuki Y."/>
            <person name="Haramoto Y."/>
            <person name="Yamamoto T.S."/>
            <person name="Takagi C."/>
            <person name="Heald R."/>
            <person name="Miller K."/>
            <person name="Haudenschild C."/>
            <person name="Kitzman J."/>
            <person name="Nakayama T."/>
            <person name="Izutsu Y."/>
            <person name="Robert J."/>
            <person name="Fortriede J."/>
            <person name="Burns K."/>
            <person name="Lotay V."/>
            <person name="Karimi K."/>
            <person name="Yasuoka Y."/>
            <person name="Dichmann D.S."/>
            <person name="Flajnik M.F."/>
            <person name="Houston D.W."/>
            <person name="Shendure J."/>
            <person name="DuPasquier L."/>
            <person name="Vize P.D."/>
            <person name="Zorn A.M."/>
            <person name="Ito M."/>
            <person name="Marcotte E.M."/>
            <person name="Wallingford J.B."/>
            <person name="Ito Y."/>
            <person name="Asashima M."/>
            <person name="Ueno N."/>
            <person name="Matsuda Y."/>
            <person name="Veenstra G.J."/>
            <person name="Fujiyama A."/>
            <person name="Harland R.M."/>
            <person name="Taira M."/>
            <person name="Rokhsar D.S."/>
        </authorList>
    </citation>
    <scope>NUCLEOTIDE SEQUENCE [LARGE SCALE GENOMIC DNA]</scope>
    <source>
        <strain evidence="2">J</strain>
    </source>
</reference>
<sequence>MVKLVPLFWKTDLNLLLCNNKDIFLLRVSKLLDCFSPKSMWFLWNIFSKGTHMLQCLCGKSLKKNKNPSVPGLPVTSSAMNPGFASDVGTAV</sequence>
<dbReference type="AlphaFoldDB" id="A0A974DRH1"/>
<dbReference type="EMBL" id="CM004468">
    <property type="protein sequence ID" value="OCT95412.1"/>
    <property type="molecule type" value="Genomic_DNA"/>
</dbReference>
<accession>A0A974DRH1</accession>
<organism evidence="1 2">
    <name type="scientific">Xenopus laevis</name>
    <name type="common">African clawed frog</name>
    <dbReference type="NCBI Taxonomy" id="8355"/>
    <lineage>
        <taxon>Eukaryota</taxon>
        <taxon>Metazoa</taxon>
        <taxon>Chordata</taxon>
        <taxon>Craniata</taxon>
        <taxon>Vertebrata</taxon>
        <taxon>Euteleostomi</taxon>
        <taxon>Amphibia</taxon>
        <taxon>Batrachia</taxon>
        <taxon>Anura</taxon>
        <taxon>Pipoidea</taxon>
        <taxon>Pipidae</taxon>
        <taxon>Xenopodinae</taxon>
        <taxon>Xenopus</taxon>
        <taxon>Xenopus</taxon>
    </lineage>
</organism>
<gene>
    <name evidence="1" type="ORF">XELAEV_18013103mg</name>
</gene>
<evidence type="ECO:0000313" key="2">
    <source>
        <dbReference type="Proteomes" id="UP000694892"/>
    </source>
</evidence>
<evidence type="ECO:0000313" key="1">
    <source>
        <dbReference type="EMBL" id="OCT95412.1"/>
    </source>
</evidence>
<protein>
    <submittedName>
        <fullName evidence="1">Uncharacterized protein</fullName>
    </submittedName>
</protein>
<name>A0A974DRH1_XENLA</name>